<feature type="transmembrane region" description="Helical" evidence="2">
    <location>
        <begin position="20"/>
        <end position="38"/>
    </location>
</feature>
<evidence type="ECO:0000256" key="1">
    <source>
        <dbReference type="SAM" id="MobiDB-lite"/>
    </source>
</evidence>
<evidence type="ECO:0000256" key="2">
    <source>
        <dbReference type="SAM" id="Phobius"/>
    </source>
</evidence>
<feature type="region of interest" description="Disordered" evidence="1">
    <location>
        <begin position="331"/>
        <end position="357"/>
    </location>
</feature>
<dbReference type="AlphaFoldDB" id="A0A9N9DWY2"/>
<reference evidence="3" key="1">
    <citation type="submission" date="2021-06" db="EMBL/GenBank/DDBJ databases">
        <authorList>
            <person name="Kallberg Y."/>
            <person name="Tangrot J."/>
            <person name="Rosling A."/>
        </authorList>
    </citation>
    <scope>NUCLEOTIDE SEQUENCE</scope>
    <source>
        <strain evidence="3">CL551</strain>
    </source>
</reference>
<protein>
    <submittedName>
        <fullName evidence="3">9676_t:CDS:1</fullName>
    </submittedName>
</protein>
<dbReference type="EMBL" id="CAJVPV010010951">
    <property type="protein sequence ID" value="CAG8656363.1"/>
    <property type="molecule type" value="Genomic_DNA"/>
</dbReference>
<gene>
    <name evidence="3" type="ORF">AMORRO_LOCUS10206</name>
</gene>
<feature type="transmembrane region" description="Helical" evidence="2">
    <location>
        <begin position="104"/>
        <end position="121"/>
    </location>
</feature>
<evidence type="ECO:0000313" key="4">
    <source>
        <dbReference type="Proteomes" id="UP000789342"/>
    </source>
</evidence>
<name>A0A9N9DWY2_9GLOM</name>
<proteinExistence type="predicted"/>
<dbReference type="Proteomes" id="UP000789342">
    <property type="component" value="Unassembled WGS sequence"/>
</dbReference>
<evidence type="ECO:0000313" key="3">
    <source>
        <dbReference type="EMBL" id="CAG8656363.1"/>
    </source>
</evidence>
<keyword evidence="4" id="KW-1185">Reference proteome</keyword>
<keyword evidence="2" id="KW-0812">Transmembrane</keyword>
<feature type="transmembrane region" description="Helical" evidence="2">
    <location>
        <begin position="141"/>
        <end position="160"/>
    </location>
</feature>
<keyword evidence="2" id="KW-1133">Transmembrane helix</keyword>
<organism evidence="3 4">
    <name type="scientific">Acaulospora morrowiae</name>
    <dbReference type="NCBI Taxonomy" id="94023"/>
    <lineage>
        <taxon>Eukaryota</taxon>
        <taxon>Fungi</taxon>
        <taxon>Fungi incertae sedis</taxon>
        <taxon>Mucoromycota</taxon>
        <taxon>Glomeromycotina</taxon>
        <taxon>Glomeromycetes</taxon>
        <taxon>Diversisporales</taxon>
        <taxon>Acaulosporaceae</taxon>
        <taxon>Acaulospora</taxon>
    </lineage>
</organism>
<keyword evidence="2" id="KW-0472">Membrane</keyword>
<accession>A0A9N9DWY2</accession>
<comment type="caution">
    <text evidence="3">The sequence shown here is derived from an EMBL/GenBank/DDBJ whole genome shotgun (WGS) entry which is preliminary data.</text>
</comment>
<feature type="compositionally biased region" description="Polar residues" evidence="1">
    <location>
        <begin position="336"/>
        <end position="346"/>
    </location>
</feature>
<feature type="non-terminal residue" evidence="3">
    <location>
        <position position="440"/>
    </location>
</feature>
<sequence>CDQFAALKWHRIRSLELRSYVTIFILLALPLGSFYDIVSSKIKYTEGLYLFSNNKVRSKPESTWSDENKMWITPSYYTEMDASGNRNIAHIIAKIRYFLDMNKVLTLTLFVMCASFFVLAIDLTSTTRPINGSKIASDILIAHINIASIIEWLALILIFYPRKGFVGTTSVSNIINTGSVNGESFALSQTKASNTPGTGVGTPTSPADPYIDRFVEKSAVNTDKYAMHSTSATSKNSAANITVPPVASTSISESPMSLLKRNISISKDGKMVYSETKPLGKVRGSEFVAVEKADPSVISYFMDKDDMANSIPPLPQSLDVTRSQSSLSQQISASSLNDTNATTSVTVMEPEPRKSSQQERMMVLQRQQEDYNALRMATAKLQQRGPSAELERSGGFASSTALEELSQPQINSDITNYNAPLKEEDDILNDETSEEFFYAM</sequence>
<dbReference type="OrthoDB" id="2384193at2759"/>